<dbReference type="Pfam" id="PF00496">
    <property type="entry name" value="SBP_bac_5"/>
    <property type="match status" value="1"/>
</dbReference>
<comment type="similarity">
    <text evidence="1">Belongs to the bacterial solute-binding protein 5 family.</text>
</comment>
<evidence type="ECO:0000256" key="2">
    <source>
        <dbReference type="ARBA" id="ARBA00022448"/>
    </source>
</evidence>
<gene>
    <name evidence="5" type="ORF">S06H3_56422</name>
</gene>
<dbReference type="GO" id="GO:0015833">
    <property type="term" value="P:peptide transport"/>
    <property type="evidence" value="ECO:0007669"/>
    <property type="project" value="TreeGrafter"/>
</dbReference>
<comment type="caution">
    <text evidence="5">The sequence shown here is derived from an EMBL/GenBank/DDBJ whole genome shotgun (WGS) entry which is preliminary data.</text>
</comment>
<dbReference type="InterPro" id="IPR039424">
    <property type="entry name" value="SBP_5"/>
</dbReference>
<proteinExistence type="inferred from homology"/>
<dbReference type="PANTHER" id="PTHR30290:SF9">
    <property type="entry name" value="OLIGOPEPTIDE-BINDING PROTEIN APPA"/>
    <property type="match status" value="1"/>
</dbReference>
<sequence>MVEEKEAKVVTKEPEKKAEEVEEVVEKVGPQYGGILFTGWRREFTTFDRIDNVWSTRALESYTHNCLIEGNWWVDREICNFKFAYDYFLNEAAWGGMLCESWEQPDPLTVIFNIRKGVRWQNKAPLNGREFVAEDVKLFFERLLTGPRLEKHVLQNIKEITCPDKYTVKFTLRVADYTSLQKIAFEKVDAHELWEQYGDLRHWSTVIGTGAFTLEDYVMGTSMSFKANPD</sequence>
<evidence type="ECO:0000313" key="5">
    <source>
        <dbReference type="EMBL" id="GAI52399.1"/>
    </source>
</evidence>
<name>X1R9X9_9ZZZZ</name>
<dbReference type="PANTHER" id="PTHR30290">
    <property type="entry name" value="PERIPLASMIC BINDING COMPONENT OF ABC TRANSPORTER"/>
    <property type="match status" value="1"/>
</dbReference>
<dbReference type="InterPro" id="IPR000914">
    <property type="entry name" value="SBP_5_dom"/>
</dbReference>
<keyword evidence="3" id="KW-0732">Signal</keyword>
<dbReference type="EMBL" id="BARV01036288">
    <property type="protein sequence ID" value="GAI52399.1"/>
    <property type="molecule type" value="Genomic_DNA"/>
</dbReference>
<reference evidence="5" key="1">
    <citation type="journal article" date="2014" name="Front. Microbiol.">
        <title>High frequency of phylogenetically diverse reductive dehalogenase-homologous genes in deep subseafloor sedimentary metagenomes.</title>
        <authorList>
            <person name="Kawai M."/>
            <person name="Futagami T."/>
            <person name="Toyoda A."/>
            <person name="Takaki Y."/>
            <person name="Nishi S."/>
            <person name="Hori S."/>
            <person name="Arai W."/>
            <person name="Tsubouchi T."/>
            <person name="Morono Y."/>
            <person name="Uchiyama I."/>
            <person name="Ito T."/>
            <person name="Fujiyama A."/>
            <person name="Inagaki F."/>
            <person name="Takami H."/>
        </authorList>
    </citation>
    <scope>NUCLEOTIDE SEQUENCE</scope>
    <source>
        <strain evidence="5">Expedition CK06-06</strain>
    </source>
</reference>
<evidence type="ECO:0000259" key="4">
    <source>
        <dbReference type="Pfam" id="PF00496"/>
    </source>
</evidence>
<accession>X1R9X9</accession>
<evidence type="ECO:0000256" key="3">
    <source>
        <dbReference type="ARBA" id="ARBA00022729"/>
    </source>
</evidence>
<feature type="non-terminal residue" evidence="5">
    <location>
        <position position="230"/>
    </location>
</feature>
<dbReference type="GO" id="GO:1904680">
    <property type="term" value="F:peptide transmembrane transporter activity"/>
    <property type="evidence" value="ECO:0007669"/>
    <property type="project" value="TreeGrafter"/>
</dbReference>
<dbReference type="SUPFAM" id="SSF53850">
    <property type="entry name" value="Periplasmic binding protein-like II"/>
    <property type="match status" value="1"/>
</dbReference>
<keyword evidence="2" id="KW-0813">Transport</keyword>
<feature type="domain" description="Solute-binding protein family 5" evidence="4">
    <location>
        <begin position="97"/>
        <end position="230"/>
    </location>
</feature>
<organism evidence="5">
    <name type="scientific">marine sediment metagenome</name>
    <dbReference type="NCBI Taxonomy" id="412755"/>
    <lineage>
        <taxon>unclassified sequences</taxon>
        <taxon>metagenomes</taxon>
        <taxon>ecological metagenomes</taxon>
    </lineage>
</organism>
<protein>
    <recommendedName>
        <fullName evidence="4">Solute-binding protein family 5 domain-containing protein</fullName>
    </recommendedName>
</protein>
<evidence type="ECO:0000256" key="1">
    <source>
        <dbReference type="ARBA" id="ARBA00005695"/>
    </source>
</evidence>
<dbReference type="Gene3D" id="3.40.190.10">
    <property type="entry name" value="Periplasmic binding protein-like II"/>
    <property type="match status" value="1"/>
</dbReference>
<dbReference type="AlphaFoldDB" id="X1R9X9"/>